<gene>
    <name evidence="12" type="ORF">NG99_07835</name>
</gene>
<dbReference type="OrthoDB" id="9763537at2"/>
<keyword evidence="5" id="KW-0326">Glycosidase</keyword>
<feature type="active site" description="Proton donor" evidence="8">
    <location>
        <position position="318"/>
    </location>
</feature>
<dbReference type="STRING" id="371042.NG99_07835"/>
<keyword evidence="4" id="KW-0378">Hydrolase</keyword>
<evidence type="ECO:0000256" key="9">
    <source>
        <dbReference type="SAM" id="SignalP"/>
    </source>
</evidence>
<evidence type="ECO:0000256" key="5">
    <source>
        <dbReference type="ARBA" id="ARBA00023295"/>
    </source>
</evidence>
<protein>
    <recommendedName>
        <fullName evidence="3">beta-N-acetylhexosaminidase</fullName>
        <ecNumber evidence="3">3.2.1.52</ecNumber>
    </recommendedName>
    <alternativeName>
        <fullName evidence="6">Beta-N-acetylhexosaminidase</fullName>
    </alternativeName>
    <alternativeName>
        <fullName evidence="7">N-acetyl-beta-glucosaminidase</fullName>
    </alternativeName>
</protein>
<dbReference type="PANTHER" id="PTHR22600">
    <property type="entry name" value="BETA-HEXOSAMINIDASE"/>
    <property type="match status" value="1"/>
</dbReference>
<dbReference type="PRINTS" id="PR00738">
    <property type="entry name" value="GLHYDRLASE20"/>
</dbReference>
<dbReference type="GO" id="GO:0030203">
    <property type="term" value="P:glycosaminoglycan metabolic process"/>
    <property type="evidence" value="ECO:0007669"/>
    <property type="project" value="TreeGrafter"/>
</dbReference>
<sequence>MPCFLRWSLLSTSLFVSLYAHATPAGNLPLMPWPQQVEQPKGGGSLALNNRLAIRITGDDLPGAVDRWRQRIGLQTGWQMLPQDANEAQPTIEITIARRVDPLPQLDSDESYSLKVSSAGVQLDAATRFGAMRGMETLLQLVQNGRQNSGIPYVSIHDSPRFPWRGILIDSARHFMPLETIRRQIDGIAAARMNVFHWHLTDDQGWRFASTHFPQLQEKGSDGLFYSQDQMREIVRYAADRGVRVVPEIDLPGHATALAVAMPELISAPGPYQIERGWGVFKPLLDPSNEQVYQFVDTLVGEVAAVFPDPWLHIGGDEVDATQWKASPHIQAFMQQKGLKDEHALQAYFNQRVEKILQKHHRQMLGWDEIAHPDLPKSILIQSWQGQDALGEVSKNGYRGILSAGFYLDQAQPASYHYRNEVYPVGLNGQDRLQKDDTAQSWQFTMPRLKGSAVKGSFTLIERDGKWRGFIDFAGKSRRMVRDIDWLAPDRVTFTVDTWMGEFSPVVLLADDKMSGYMLVGNVRYPAQGSRLKEVPVGLQPSVPDEQQMKDNLLGGEAALWAEIVNPQVIDVRLWPRAFVVAERLWSAKDVTNQQNMYRRLAAVDSWSAVSVGLQQHAQAQTQMIRLANGSSTVPLQIFAEALEPAQYYTRQHLKFQAGHYDLNEPLNRLADVLPAESDKIRELNLQVEKLTANRGDRQAMQAIRHQLRLWQQNIPEVMPLLAQNYPLQPLRPVAEQLQEVSSMGLSLLDAMEENRTFGANEVAAMHAKLDKAAETQDEVVLALVYPIEKLLRAGAPG</sequence>
<evidence type="ECO:0000313" key="13">
    <source>
        <dbReference type="Proteomes" id="UP000030351"/>
    </source>
</evidence>
<feature type="chain" id="PRO_5002018457" description="beta-N-acetylhexosaminidase" evidence="9">
    <location>
        <begin position="23"/>
        <end position="798"/>
    </location>
</feature>
<dbReference type="PANTHER" id="PTHR22600:SF57">
    <property type="entry name" value="BETA-N-ACETYLHEXOSAMINIDASE"/>
    <property type="match status" value="1"/>
</dbReference>
<keyword evidence="13" id="KW-1185">Reference proteome</keyword>
<dbReference type="EC" id="3.2.1.52" evidence="3"/>
<dbReference type="eggNOG" id="COG3525">
    <property type="taxonomic scope" value="Bacteria"/>
</dbReference>
<dbReference type="Pfam" id="PF00728">
    <property type="entry name" value="Glyco_hydro_20"/>
    <property type="match status" value="2"/>
</dbReference>
<accession>A0A0A4A9M6</accession>
<dbReference type="EMBL" id="JRUQ01000027">
    <property type="protein sequence ID" value="KGT94528.1"/>
    <property type="molecule type" value="Genomic_DNA"/>
</dbReference>
<evidence type="ECO:0000256" key="7">
    <source>
        <dbReference type="ARBA" id="ARBA00033000"/>
    </source>
</evidence>
<feature type="domain" description="Glycoside hydrolase family 20 catalytic" evidence="10">
    <location>
        <begin position="162"/>
        <end position="419"/>
    </location>
</feature>
<evidence type="ECO:0000259" key="11">
    <source>
        <dbReference type="Pfam" id="PF02838"/>
    </source>
</evidence>
<evidence type="ECO:0000256" key="2">
    <source>
        <dbReference type="ARBA" id="ARBA00006285"/>
    </source>
</evidence>
<keyword evidence="9" id="KW-0732">Signal</keyword>
<evidence type="ECO:0000256" key="6">
    <source>
        <dbReference type="ARBA" id="ARBA00030512"/>
    </source>
</evidence>
<feature type="domain" description="Glycoside hydrolase family 20 catalytic" evidence="10">
    <location>
        <begin position="546"/>
        <end position="588"/>
    </location>
</feature>
<feature type="signal peptide" evidence="9">
    <location>
        <begin position="1"/>
        <end position="22"/>
    </location>
</feature>
<evidence type="ECO:0000259" key="10">
    <source>
        <dbReference type="Pfam" id="PF00728"/>
    </source>
</evidence>
<dbReference type="SUPFAM" id="SSF51445">
    <property type="entry name" value="(Trans)glycosidases"/>
    <property type="match status" value="1"/>
</dbReference>
<dbReference type="GO" id="GO:0005975">
    <property type="term" value="P:carbohydrate metabolic process"/>
    <property type="evidence" value="ECO:0007669"/>
    <property type="project" value="InterPro"/>
</dbReference>
<dbReference type="Gene3D" id="3.30.379.10">
    <property type="entry name" value="Chitobiase/beta-hexosaminidase domain 2-like"/>
    <property type="match status" value="1"/>
</dbReference>
<dbReference type="InterPro" id="IPR029018">
    <property type="entry name" value="Hex-like_dom2"/>
</dbReference>
<name>A0A0A4A9M6_9GAMM</name>
<proteinExistence type="inferred from homology"/>
<dbReference type="Pfam" id="PF02838">
    <property type="entry name" value="Glyco_hydro_20b"/>
    <property type="match status" value="1"/>
</dbReference>
<reference evidence="12 13" key="1">
    <citation type="submission" date="2014-10" db="EMBL/GenBank/DDBJ databases">
        <title>Genome sequence of Erwinia typographi M043b.</title>
        <authorList>
            <person name="Chan K.-G."/>
            <person name="Tan W.-S."/>
        </authorList>
    </citation>
    <scope>NUCLEOTIDE SEQUENCE [LARGE SCALE GENOMIC DNA]</scope>
    <source>
        <strain evidence="12 13">M043b</strain>
    </source>
</reference>
<dbReference type="GO" id="GO:0004563">
    <property type="term" value="F:beta-N-acetylhexosaminidase activity"/>
    <property type="evidence" value="ECO:0007669"/>
    <property type="project" value="UniProtKB-EC"/>
</dbReference>
<feature type="domain" description="Beta-hexosaminidase bacterial type N-terminal" evidence="11">
    <location>
        <begin position="29"/>
        <end position="158"/>
    </location>
</feature>
<evidence type="ECO:0000256" key="4">
    <source>
        <dbReference type="ARBA" id="ARBA00022801"/>
    </source>
</evidence>
<dbReference type="InterPro" id="IPR025705">
    <property type="entry name" value="Beta_hexosaminidase_sua/sub"/>
</dbReference>
<dbReference type="InterPro" id="IPR017853">
    <property type="entry name" value="GH"/>
</dbReference>
<evidence type="ECO:0000313" key="12">
    <source>
        <dbReference type="EMBL" id="KGT94528.1"/>
    </source>
</evidence>
<evidence type="ECO:0000256" key="8">
    <source>
        <dbReference type="PIRSR" id="PIRSR625705-1"/>
    </source>
</evidence>
<dbReference type="Gene3D" id="3.20.20.80">
    <property type="entry name" value="Glycosidases"/>
    <property type="match status" value="2"/>
</dbReference>
<dbReference type="InterPro" id="IPR015882">
    <property type="entry name" value="HEX_bac_N"/>
</dbReference>
<comment type="catalytic activity">
    <reaction evidence="1">
        <text>Hydrolysis of terminal non-reducing N-acetyl-D-hexosamine residues in N-acetyl-beta-D-hexosaminides.</text>
        <dbReference type="EC" id="3.2.1.52"/>
    </reaction>
</comment>
<dbReference type="SUPFAM" id="SSF55545">
    <property type="entry name" value="beta-N-acetylhexosaminidase-like domain"/>
    <property type="match status" value="1"/>
</dbReference>
<dbReference type="RefSeq" id="WP_034890541.1">
    <property type="nucleotide sequence ID" value="NZ_JRUQ01000027.1"/>
</dbReference>
<comment type="caution">
    <text evidence="12">The sequence shown here is derived from an EMBL/GenBank/DDBJ whole genome shotgun (WGS) entry which is preliminary data.</text>
</comment>
<dbReference type="InterPro" id="IPR015883">
    <property type="entry name" value="Glyco_hydro_20_cat"/>
</dbReference>
<organism evidence="12 13">
    <name type="scientific">Erwinia typographi</name>
    <dbReference type="NCBI Taxonomy" id="371042"/>
    <lineage>
        <taxon>Bacteria</taxon>
        <taxon>Pseudomonadati</taxon>
        <taxon>Pseudomonadota</taxon>
        <taxon>Gammaproteobacteria</taxon>
        <taxon>Enterobacterales</taxon>
        <taxon>Erwiniaceae</taxon>
        <taxon>Erwinia</taxon>
    </lineage>
</organism>
<evidence type="ECO:0000256" key="3">
    <source>
        <dbReference type="ARBA" id="ARBA00012663"/>
    </source>
</evidence>
<comment type="similarity">
    <text evidence="2">Belongs to the glycosyl hydrolase 20 family.</text>
</comment>
<dbReference type="AlphaFoldDB" id="A0A0A4A9M6"/>
<dbReference type="Proteomes" id="UP000030351">
    <property type="component" value="Unassembled WGS sequence"/>
</dbReference>
<dbReference type="GO" id="GO:0016020">
    <property type="term" value="C:membrane"/>
    <property type="evidence" value="ECO:0007669"/>
    <property type="project" value="TreeGrafter"/>
</dbReference>
<evidence type="ECO:0000256" key="1">
    <source>
        <dbReference type="ARBA" id="ARBA00001231"/>
    </source>
</evidence>